<protein>
    <recommendedName>
        <fullName evidence="1">T2SS protein K second SAM-like domain-containing protein</fullName>
    </recommendedName>
</protein>
<feature type="domain" description="T2SS protein K second SAM-like" evidence="1">
    <location>
        <begin position="36"/>
        <end position="82"/>
    </location>
</feature>
<feature type="non-terminal residue" evidence="2">
    <location>
        <position position="132"/>
    </location>
</feature>
<dbReference type="InterPro" id="IPR049179">
    <property type="entry name" value="T2SSK_SAM-like_2nd"/>
</dbReference>
<dbReference type="EMBL" id="MTSD02000212">
    <property type="protein sequence ID" value="OOV77203.1"/>
    <property type="molecule type" value="Genomic_DNA"/>
</dbReference>
<organism evidence="2 3">
    <name type="scientific">Oceanospirillum linum</name>
    <dbReference type="NCBI Taxonomy" id="966"/>
    <lineage>
        <taxon>Bacteria</taxon>
        <taxon>Pseudomonadati</taxon>
        <taxon>Pseudomonadota</taxon>
        <taxon>Gammaproteobacteria</taxon>
        <taxon>Oceanospirillales</taxon>
        <taxon>Oceanospirillaceae</taxon>
        <taxon>Oceanospirillum</taxon>
    </lineage>
</organism>
<dbReference type="AlphaFoldDB" id="A0A1T1GHY9"/>
<sequence>PMHNLSEAFLLNQIDPQSLAELPSVITALPMASLHNLNLVLPEVMAALFQTSSEQAKRWLLEREQTPISNVSEFLSRHQLKPELAKLFSTRSQYFQLNIKVQIETQTVYLRSLVQRDLKTGELQVLARNTQP</sequence>
<accession>A0A1T1GHY9</accession>
<comment type="caution">
    <text evidence="2">The sequence shown here is derived from an EMBL/GenBank/DDBJ whole genome shotgun (WGS) entry which is preliminary data.</text>
</comment>
<evidence type="ECO:0000313" key="3">
    <source>
        <dbReference type="Proteomes" id="UP000190064"/>
    </source>
</evidence>
<evidence type="ECO:0000313" key="2">
    <source>
        <dbReference type="EMBL" id="OOV77203.1"/>
    </source>
</evidence>
<dbReference type="Pfam" id="PF03934">
    <property type="entry name" value="T2SSK"/>
    <property type="match status" value="1"/>
</dbReference>
<proteinExistence type="predicted"/>
<reference evidence="2" key="1">
    <citation type="submission" date="2017-02" db="EMBL/GenBank/DDBJ databases">
        <title>Draft Genome Sequence of the Salt Water Bacterium Oceanospirillum linum ATCC 11336.</title>
        <authorList>
            <person name="Trachtenberg A.M."/>
            <person name="Carney J.G."/>
            <person name="Linnane J.D."/>
            <person name="Rheaume B.A."/>
            <person name="Pitts N.L."/>
            <person name="Mykles D.L."/>
            <person name="Maclea K.S."/>
        </authorList>
    </citation>
    <scope>NUCLEOTIDE SEQUENCE [LARGE SCALE GENOMIC DNA]</scope>
    <source>
        <strain evidence="2">ATCC 11336</strain>
    </source>
</reference>
<dbReference type="STRING" id="966.BTA35_0217400"/>
<evidence type="ECO:0000259" key="1">
    <source>
        <dbReference type="Pfam" id="PF03934"/>
    </source>
</evidence>
<dbReference type="RefSeq" id="WP_139363760.1">
    <property type="nucleotide sequence ID" value="NZ_MTSD02000212.1"/>
</dbReference>
<keyword evidence="3" id="KW-1185">Reference proteome</keyword>
<feature type="non-terminal residue" evidence="2">
    <location>
        <position position="1"/>
    </location>
</feature>
<gene>
    <name evidence="2" type="ORF">BTA35_0217400</name>
</gene>
<name>A0A1T1GHY9_OCELI</name>
<dbReference type="Proteomes" id="UP000190064">
    <property type="component" value="Unassembled WGS sequence"/>
</dbReference>